<organism evidence="2 3">
    <name type="scientific">Thalassiosira oceanica</name>
    <name type="common">Marine diatom</name>
    <dbReference type="NCBI Taxonomy" id="159749"/>
    <lineage>
        <taxon>Eukaryota</taxon>
        <taxon>Sar</taxon>
        <taxon>Stramenopiles</taxon>
        <taxon>Ochrophyta</taxon>
        <taxon>Bacillariophyta</taxon>
        <taxon>Coscinodiscophyceae</taxon>
        <taxon>Thalassiosirophycidae</taxon>
        <taxon>Thalassiosirales</taxon>
        <taxon>Thalassiosiraceae</taxon>
        <taxon>Thalassiosira</taxon>
    </lineage>
</organism>
<keyword evidence="3" id="KW-1185">Reference proteome</keyword>
<sequence>MQEEALVISRETMNGACLPPTSKWYGRCVSHSLVVARFLSAAGSCKPAVRPPPVESASDEERRLETAVPSSVLDGGQGARGDGEGEASPDDDEWERDGTDGLLCDIPAAPWSPGGGPATGSGDGPRRGLKMRGEAEDDGSRRRSAWRVFGRVGFRTVSP</sequence>
<dbReference type="AlphaFoldDB" id="K0TCV9"/>
<proteinExistence type="predicted"/>
<name>K0TCV9_THAOC</name>
<protein>
    <submittedName>
        <fullName evidence="2">Uncharacterized protein</fullName>
    </submittedName>
</protein>
<feature type="compositionally biased region" description="Gly residues" evidence="1">
    <location>
        <begin position="113"/>
        <end position="123"/>
    </location>
</feature>
<evidence type="ECO:0000313" key="3">
    <source>
        <dbReference type="Proteomes" id="UP000266841"/>
    </source>
</evidence>
<reference evidence="2 3" key="1">
    <citation type="journal article" date="2012" name="Genome Biol.">
        <title>Genome and low-iron response of an oceanic diatom adapted to chronic iron limitation.</title>
        <authorList>
            <person name="Lommer M."/>
            <person name="Specht M."/>
            <person name="Roy A.S."/>
            <person name="Kraemer L."/>
            <person name="Andreson R."/>
            <person name="Gutowska M.A."/>
            <person name="Wolf J."/>
            <person name="Bergner S.V."/>
            <person name="Schilhabel M.B."/>
            <person name="Klostermeier U.C."/>
            <person name="Beiko R.G."/>
            <person name="Rosenstiel P."/>
            <person name="Hippler M."/>
            <person name="Laroche J."/>
        </authorList>
    </citation>
    <scope>NUCLEOTIDE SEQUENCE [LARGE SCALE GENOMIC DNA]</scope>
    <source>
        <strain evidence="2 3">CCMP1005</strain>
    </source>
</reference>
<feature type="region of interest" description="Disordered" evidence="1">
    <location>
        <begin position="44"/>
        <end position="142"/>
    </location>
</feature>
<accession>K0TCV9</accession>
<gene>
    <name evidence="2" type="ORF">THAOC_03045</name>
</gene>
<feature type="compositionally biased region" description="Acidic residues" evidence="1">
    <location>
        <begin position="84"/>
        <end position="95"/>
    </location>
</feature>
<feature type="compositionally biased region" description="Basic and acidic residues" evidence="1">
    <location>
        <begin position="131"/>
        <end position="141"/>
    </location>
</feature>
<dbReference type="EMBL" id="AGNL01003050">
    <property type="protein sequence ID" value="EJK75240.1"/>
    <property type="molecule type" value="Genomic_DNA"/>
</dbReference>
<dbReference type="Proteomes" id="UP000266841">
    <property type="component" value="Unassembled WGS sequence"/>
</dbReference>
<evidence type="ECO:0000256" key="1">
    <source>
        <dbReference type="SAM" id="MobiDB-lite"/>
    </source>
</evidence>
<comment type="caution">
    <text evidence="2">The sequence shown here is derived from an EMBL/GenBank/DDBJ whole genome shotgun (WGS) entry which is preliminary data.</text>
</comment>
<evidence type="ECO:0000313" key="2">
    <source>
        <dbReference type="EMBL" id="EJK75240.1"/>
    </source>
</evidence>